<sequence length="220" mass="25702">MPRATGPIGYIEHRSPMKDETGKYLIHPQFVYRDVYDFKNMRDGMRQHHQMVTSQFLAAIQSIKDETMMALSSGMEVKIGDMFIIKPKLKLRDHKDDDGNIYHKVYHEGELIPANEVVIEGFEVKTTREFDKEFFINYGGNCSRIPWKVSFPPKESAQELLDITNFCKKHGYITVKDLMRLHGVTKYHAQKVLSGYCEGEFPKMTREREGRVFIYRRIGV</sequence>
<dbReference type="EMBL" id="VZCW01000014">
    <property type="protein sequence ID" value="MQN11308.1"/>
    <property type="molecule type" value="Genomic_DNA"/>
</dbReference>
<gene>
    <name evidence="2" type="ORF">F7D25_09335</name>
    <name evidence="1" type="ORF">F7D95_00405</name>
</gene>
<dbReference type="AlphaFoldDB" id="A0A646FRY4"/>
<proteinExistence type="predicted"/>
<comment type="caution">
    <text evidence="2">The sequence shown here is derived from an EMBL/GenBank/DDBJ whole genome shotgun (WGS) entry which is preliminary data.</text>
</comment>
<dbReference type="RefSeq" id="WP_153090507.1">
    <property type="nucleotide sequence ID" value="NZ_VZAH01000090.1"/>
</dbReference>
<evidence type="ECO:0000313" key="1">
    <source>
        <dbReference type="EMBL" id="MQN11308.1"/>
    </source>
</evidence>
<protein>
    <submittedName>
        <fullName evidence="2">Uncharacterized protein</fullName>
    </submittedName>
</protein>
<dbReference type="EMBL" id="VZAH01000090">
    <property type="protein sequence ID" value="MQP14604.1"/>
    <property type="molecule type" value="Genomic_DNA"/>
</dbReference>
<evidence type="ECO:0000313" key="2">
    <source>
        <dbReference type="EMBL" id="MQP14604.1"/>
    </source>
</evidence>
<dbReference type="Proteomes" id="UP000442105">
    <property type="component" value="Unassembled WGS sequence"/>
</dbReference>
<dbReference type="Proteomes" id="UP000477980">
    <property type="component" value="Unassembled WGS sequence"/>
</dbReference>
<organism evidence="2 4">
    <name type="scientific">Segatella copri</name>
    <dbReference type="NCBI Taxonomy" id="165179"/>
    <lineage>
        <taxon>Bacteria</taxon>
        <taxon>Pseudomonadati</taxon>
        <taxon>Bacteroidota</taxon>
        <taxon>Bacteroidia</taxon>
        <taxon>Bacteroidales</taxon>
        <taxon>Prevotellaceae</taxon>
        <taxon>Segatella</taxon>
    </lineage>
</organism>
<reference evidence="3 4" key="1">
    <citation type="submission" date="2019-09" db="EMBL/GenBank/DDBJ databases">
        <title>Distinct polysaccharide growth profiles of human intestinal Prevotella copri isolates.</title>
        <authorList>
            <person name="Fehlner-Peach H."/>
            <person name="Magnabosco C."/>
            <person name="Raghavan V."/>
            <person name="Scher J.U."/>
            <person name="Tett A."/>
            <person name="Cox L.M."/>
            <person name="Gottsegen C."/>
            <person name="Watters A."/>
            <person name="Wiltshire- Gordon J.D."/>
            <person name="Segata N."/>
            <person name="Bonneau R."/>
            <person name="Littman D.R."/>
        </authorList>
    </citation>
    <scope>NUCLEOTIDE SEQUENCE [LARGE SCALE GENOMIC DNA]</scope>
    <source>
        <strain evidence="2">IAA917</strain>
        <strain evidence="4">iAA917</strain>
        <strain evidence="3">iAQ1179</strain>
        <strain evidence="1">IAQ1179</strain>
    </source>
</reference>
<accession>A0A646FRY4</accession>
<evidence type="ECO:0000313" key="4">
    <source>
        <dbReference type="Proteomes" id="UP000477980"/>
    </source>
</evidence>
<evidence type="ECO:0000313" key="3">
    <source>
        <dbReference type="Proteomes" id="UP000442105"/>
    </source>
</evidence>
<dbReference type="OrthoDB" id="1073984at2"/>
<name>A0A646FRY4_9BACT</name>